<evidence type="ECO:0000259" key="1">
    <source>
        <dbReference type="Pfam" id="PF01073"/>
    </source>
</evidence>
<dbReference type="InterPro" id="IPR036291">
    <property type="entry name" value="NAD(P)-bd_dom_sf"/>
</dbReference>
<dbReference type="PANTHER" id="PTHR48079">
    <property type="entry name" value="PROTEIN YEEZ"/>
    <property type="match status" value="1"/>
</dbReference>
<name>A0A6G1IRV4_9PLEO</name>
<dbReference type="InterPro" id="IPR002225">
    <property type="entry name" value="3Beta_OHSteriod_DH/Estase"/>
</dbReference>
<dbReference type="Gene3D" id="3.40.50.720">
    <property type="entry name" value="NAD(P)-binding Rossmann-like Domain"/>
    <property type="match status" value="1"/>
</dbReference>
<dbReference type="InterPro" id="IPR051783">
    <property type="entry name" value="NAD(P)-dependent_oxidoreduct"/>
</dbReference>
<protein>
    <submittedName>
        <fullName evidence="2">NAD dependent epimerase/dehydratase family protein</fullName>
    </submittedName>
</protein>
<proteinExistence type="predicted"/>
<organism evidence="2 3">
    <name type="scientific">Lentithecium fluviatile CBS 122367</name>
    <dbReference type="NCBI Taxonomy" id="1168545"/>
    <lineage>
        <taxon>Eukaryota</taxon>
        <taxon>Fungi</taxon>
        <taxon>Dikarya</taxon>
        <taxon>Ascomycota</taxon>
        <taxon>Pezizomycotina</taxon>
        <taxon>Dothideomycetes</taxon>
        <taxon>Pleosporomycetidae</taxon>
        <taxon>Pleosporales</taxon>
        <taxon>Massarineae</taxon>
        <taxon>Lentitheciaceae</taxon>
        <taxon>Lentithecium</taxon>
    </lineage>
</organism>
<dbReference type="GO" id="GO:0004029">
    <property type="term" value="F:aldehyde dehydrogenase (NAD+) activity"/>
    <property type="evidence" value="ECO:0007669"/>
    <property type="project" value="TreeGrafter"/>
</dbReference>
<dbReference type="OrthoDB" id="2130169at2759"/>
<dbReference type="Proteomes" id="UP000799291">
    <property type="component" value="Unassembled WGS sequence"/>
</dbReference>
<dbReference type="GO" id="GO:0005737">
    <property type="term" value="C:cytoplasm"/>
    <property type="evidence" value="ECO:0007669"/>
    <property type="project" value="TreeGrafter"/>
</dbReference>
<feature type="domain" description="3-beta hydroxysteroid dehydrogenase/isomerase" evidence="1">
    <location>
        <begin position="7"/>
        <end position="249"/>
    </location>
</feature>
<dbReference type="SUPFAM" id="SSF51735">
    <property type="entry name" value="NAD(P)-binding Rossmann-fold domains"/>
    <property type="match status" value="1"/>
</dbReference>
<sequence length="350" mass="37544">MTKLFFTGGTGYIGGDALHVLATTYPDLEITALARNSDKGAKIASQFPTIKLIYGDLDSTELLTSEAAKADIVVHTADADHVGAANAIVAGLVQKTTPGYFIHTSGTGIVASVDHERKTFGVLAEKKYDDWEGIGEMTSLPDSYAHRNVDKVVLAAAEKNPGKIFTAVVCPPTIYGPGRGPDKQRSIQVPDMTKATLKRGKGFQVGEGKNIWTEVHVQDLSEVFLALVTAALQPDGGKATWNDQGYYFAENGEFVWGDIAQKIAKIAADKKLIETAELDNVDYKEADGLRGFGSYLWGTNSRCKALRANKLFGWTPKQKSLVDTLPDLVEAEAKALGLVKGHAEKAAGDA</sequence>
<evidence type="ECO:0000313" key="2">
    <source>
        <dbReference type="EMBL" id="KAF2680693.1"/>
    </source>
</evidence>
<evidence type="ECO:0000313" key="3">
    <source>
        <dbReference type="Proteomes" id="UP000799291"/>
    </source>
</evidence>
<reference evidence="2" key="1">
    <citation type="journal article" date="2020" name="Stud. Mycol.">
        <title>101 Dothideomycetes genomes: a test case for predicting lifestyles and emergence of pathogens.</title>
        <authorList>
            <person name="Haridas S."/>
            <person name="Albert R."/>
            <person name="Binder M."/>
            <person name="Bloem J."/>
            <person name="Labutti K."/>
            <person name="Salamov A."/>
            <person name="Andreopoulos B."/>
            <person name="Baker S."/>
            <person name="Barry K."/>
            <person name="Bills G."/>
            <person name="Bluhm B."/>
            <person name="Cannon C."/>
            <person name="Castanera R."/>
            <person name="Culley D."/>
            <person name="Daum C."/>
            <person name="Ezra D."/>
            <person name="Gonzalez J."/>
            <person name="Henrissat B."/>
            <person name="Kuo A."/>
            <person name="Liang C."/>
            <person name="Lipzen A."/>
            <person name="Lutzoni F."/>
            <person name="Magnuson J."/>
            <person name="Mondo S."/>
            <person name="Nolan M."/>
            <person name="Ohm R."/>
            <person name="Pangilinan J."/>
            <person name="Park H.-J."/>
            <person name="Ramirez L."/>
            <person name="Alfaro M."/>
            <person name="Sun H."/>
            <person name="Tritt A."/>
            <person name="Yoshinaga Y."/>
            <person name="Zwiers L.-H."/>
            <person name="Turgeon B."/>
            <person name="Goodwin S."/>
            <person name="Spatafora J."/>
            <person name="Crous P."/>
            <person name="Grigoriev I."/>
        </authorList>
    </citation>
    <scope>NUCLEOTIDE SEQUENCE</scope>
    <source>
        <strain evidence="2">CBS 122367</strain>
    </source>
</reference>
<dbReference type="EMBL" id="MU005595">
    <property type="protein sequence ID" value="KAF2680693.1"/>
    <property type="molecule type" value="Genomic_DNA"/>
</dbReference>
<gene>
    <name evidence="2" type="ORF">K458DRAFT_392737</name>
</gene>
<keyword evidence="3" id="KW-1185">Reference proteome</keyword>
<dbReference type="PANTHER" id="PTHR48079:SF7">
    <property type="entry name" value="NAD(P)-BINDING DOMAIN-CONTAINING PROTEIN-RELATED"/>
    <property type="match status" value="1"/>
</dbReference>
<accession>A0A6G1IRV4</accession>
<dbReference type="Pfam" id="PF01073">
    <property type="entry name" value="3Beta_HSD"/>
    <property type="match status" value="1"/>
</dbReference>
<dbReference type="AlphaFoldDB" id="A0A6G1IRV4"/>